<keyword evidence="6" id="KW-1015">Disulfide bond</keyword>
<evidence type="ECO:0000256" key="8">
    <source>
        <dbReference type="PIRSR" id="PIRSR000350-2"/>
    </source>
</evidence>
<gene>
    <name evidence="15" type="ORF">AVDCRST_MAG02-244</name>
</gene>
<comment type="similarity">
    <text evidence="1 11">Belongs to the class-I pyridine nucleotide-disulfide oxidoreductase family.</text>
</comment>
<keyword evidence="5 9" id="KW-0520">NAD</keyword>
<keyword evidence="3 9" id="KW-0274">FAD</keyword>
<keyword evidence="2 11" id="KW-0285">Flavoprotein</keyword>
<dbReference type="Pfam" id="PF02852">
    <property type="entry name" value="Pyr_redox_dim"/>
    <property type="match status" value="1"/>
</dbReference>
<keyword evidence="4 11" id="KW-0560">Oxidoreductase</keyword>
<evidence type="ECO:0000256" key="2">
    <source>
        <dbReference type="ARBA" id="ARBA00022630"/>
    </source>
</evidence>
<feature type="binding site" evidence="9">
    <location>
        <position position="362"/>
    </location>
    <ligand>
        <name>FAD</name>
        <dbReference type="ChEBI" id="CHEBI:57692"/>
    </ligand>
</feature>
<dbReference type="InterPro" id="IPR016156">
    <property type="entry name" value="FAD/NAD-linked_Rdtase_dimer_sf"/>
</dbReference>
<feature type="region of interest" description="Disordered" evidence="12">
    <location>
        <begin position="279"/>
        <end position="308"/>
    </location>
</feature>
<dbReference type="GO" id="GO:0006103">
    <property type="term" value="P:2-oxoglutarate metabolic process"/>
    <property type="evidence" value="ECO:0007669"/>
    <property type="project" value="TreeGrafter"/>
</dbReference>
<dbReference type="EC" id="1.8.1.4" evidence="15"/>
<feature type="domain" description="Pyridine nucleotide-disulphide oxidoreductase dimerisation" evidence="13">
    <location>
        <begin position="397"/>
        <end position="506"/>
    </location>
</feature>
<dbReference type="InterPro" id="IPR036188">
    <property type="entry name" value="FAD/NAD-bd_sf"/>
</dbReference>
<dbReference type="Pfam" id="PF07992">
    <property type="entry name" value="Pyr_redox_2"/>
    <property type="match status" value="1"/>
</dbReference>
<dbReference type="EMBL" id="CADCVH010000001">
    <property type="protein sequence ID" value="CAA9442961.1"/>
    <property type="molecule type" value="Genomic_DNA"/>
</dbReference>
<dbReference type="PROSITE" id="PS00076">
    <property type="entry name" value="PYRIDINE_REDOX_1"/>
    <property type="match status" value="1"/>
</dbReference>
<evidence type="ECO:0000256" key="11">
    <source>
        <dbReference type="RuleBase" id="RU003691"/>
    </source>
</evidence>
<evidence type="ECO:0000256" key="6">
    <source>
        <dbReference type="ARBA" id="ARBA00023157"/>
    </source>
</evidence>
<evidence type="ECO:0000259" key="13">
    <source>
        <dbReference type="Pfam" id="PF02852"/>
    </source>
</evidence>
<feature type="binding site" evidence="9">
    <location>
        <position position="75"/>
    </location>
    <ligand>
        <name>FAD</name>
        <dbReference type="ChEBI" id="CHEBI:57692"/>
    </ligand>
</feature>
<reference evidence="15" key="1">
    <citation type="submission" date="2020-02" db="EMBL/GenBank/DDBJ databases">
        <authorList>
            <person name="Meier V. D."/>
        </authorList>
    </citation>
    <scope>NUCLEOTIDE SEQUENCE</scope>
    <source>
        <strain evidence="15">AVDCRST_MAG02</strain>
    </source>
</reference>
<protein>
    <submittedName>
        <fullName evidence="15">Dihydrolipoamide dehydrogenase of branched-chain alpha-keto acid dehydrogenase / Dihydrolipoamide dehydrogenase</fullName>
        <ecNumber evidence="15">1.8.1.4</ecNumber>
    </submittedName>
</protein>
<evidence type="ECO:0000256" key="9">
    <source>
        <dbReference type="PIRSR" id="PIRSR000350-3"/>
    </source>
</evidence>
<dbReference type="InterPro" id="IPR004099">
    <property type="entry name" value="Pyr_nucl-diS_OxRdtase_dimer"/>
</dbReference>
<feature type="domain" description="FAD/NAD(P)-binding" evidence="14">
    <location>
        <begin position="26"/>
        <end position="377"/>
    </location>
</feature>
<dbReference type="InterPro" id="IPR001100">
    <property type="entry name" value="Pyr_nuc-diS_OxRdtase"/>
</dbReference>
<dbReference type="InterPro" id="IPR023753">
    <property type="entry name" value="FAD/NAD-binding_dom"/>
</dbReference>
<dbReference type="Gene3D" id="3.30.390.30">
    <property type="match status" value="1"/>
</dbReference>
<evidence type="ECO:0000256" key="12">
    <source>
        <dbReference type="SAM" id="MobiDB-lite"/>
    </source>
</evidence>
<evidence type="ECO:0000256" key="10">
    <source>
        <dbReference type="PIRSR" id="PIRSR000350-4"/>
    </source>
</evidence>
<evidence type="ECO:0000256" key="4">
    <source>
        <dbReference type="ARBA" id="ARBA00023002"/>
    </source>
</evidence>
<organism evidence="15">
    <name type="scientific">uncultured Rubrobacteraceae bacterium</name>
    <dbReference type="NCBI Taxonomy" id="349277"/>
    <lineage>
        <taxon>Bacteria</taxon>
        <taxon>Bacillati</taxon>
        <taxon>Actinomycetota</taxon>
        <taxon>Rubrobacteria</taxon>
        <taxon>Rubrobacterales</taxon>
        <taxon>Rubrobacteraceae</taxon>
        <taxon>environmental samples</taxon>
    </lineage>
</organism>
<accession>A0A6J4QIG6</accession>
<dbReference type="Gene3D" id="3.50.50.60">
    <property type="entry name" value="FAD/NAD(P)-binding domain"/>
    <property type="match status" value="2"/>
</dbReference>
<dbReference type="SUPFAM" id="SSF55424">
    <property type="entry name" value="FAD/NAD-linked reductases, dimerisation (C-terminal) domain"/>
    <property type="match status" value="1"/>
</dbReference>
<dbReference type="PANTHER" id="PTHR22912:SF217">
    <property type="entry name" value="DIHYDROLIPOYL DEHYDROGENASE"/>
    <property type="match status" value="1"/>
</dbReference>
<feature type="binding site" evidence="9">
    <location>
        <position position="138"/>
    </location>
    <ligand>
        <name>FAD</name>
        <dbReference type="ChEBI" id="CHEBI:57692"/>
    </ligand>
</feature>
<evidence type="ECO:0000313" key="15">
    <source>
        <dbReference type="EMBL" id="CAA9442961.1"/>
    </source>
</evidence>
<evidence type="ECO:0000256" key="5">
    <source>
        <dbReference type="ARBA" id="ARBA00023027"/>
    </source>
</evidence>
<dbReference type="GO" id="GO:0050660">
    <property type="term" value="F:flavin adenine dinucleotide binding"/>
    <property type="evidence" value="ECO:0007669"/>
    <property type="project" value="TreeGrafter"/>
</dbReference>
<evidence type="ECO:0000256" key="1">
    <source>
        <dbReference type="ARBA" id="ARBA00007532"/>
    </source>
</evidence>
<dbReference type="PIRSF" id="PIRSF000350">
    <property type="entry name" value="Mercury_reductase_MerA"/>
    <property type="match status" value="1"/>
</dbReference>
<evidence type="ECO:0000259" key="14">
    <source>
        <dbReference type="Pfam" id="PF07992"/>
    </source>
</evidence>
<dbReference type="PRINTS" id="PR00411">
    <property type="entry name" value="PNDRDTASEI"/>
</dbReference>
<sequence length="516" mass="54813">MEVPPETYSLGLEAKTERGLLVAEKFDLVIIGGGNAGYIPAIRASQLGMKVALIEKREGGHLGGTCLNVGCIPTKALLHTATLLHDAKNGEEFGVNVSDVEFDYPKAAERREKVVTQLRRGVQGLMKKNKVTVYNGVGSFVEPKKIQVQNGEGTEELEAGKVLISTGSAVNTLPGLEFDGEKVISSDDIVTNNESYPKSVIILGSGAVGVEFASMYKDFGTDVTIVEILDRLVPLEDPEICAELKKSFEKRGIKVMTSTKADPQSLEKTDSGVKIKIAGADSGEQEGAEGEGGSYGGEDAPTGDVDGGDTLEAEALLVAVGRKTVTEDLNLDVTDVEVNERGIIRVDGYGQTAAEGIYAAGDVVGGYWLAHEAGHEGLTAVEHMAGEDPMPKDRSLVPRVTYCRPEIASFGLTKAQAEEEGYEAKEAKFPFQAIGKALIEGEPNGFFKIVSDAETDMILGMHAIGPKVTDLITEGVFAKLVEGTPEEISMTIHPHPSLSEVVGEAAMAAEGHPIHF</sequence>
<dbReference type="GO" id="GO:0004148">
    <property type="term" value="F:dihydrolipoyl dehydrogenase (NADH) activity"/>
    <property type="evidence" value="ECO:0007669"/>
    <property type="project" value="UniProtKB-EC"/>
</dbReference>
<dbReference type="PANTHER" id="PTHR22912">
    <property type="entry name" value="DISULFIDE OXIDOREDUCTASE"/>
    <property type="match status" value="1"/>
</dbReference>
<dbReference type="FunFam" id="3.30.390.30:FF:000001">
    <property type="entry name" value="Dihydrolipoyl dehydrogenase"/>
    <property type="match status" value="1"/>
</dbReference>
<feature type="active site" description="Proton acceptor" evidence="8">
    <location>
        <position position="495"/>
    </location>
</feature>
<feature type="disulfide bond" description="Redox-active" evidence="10">
    <location>
        <begin position="66"/>
        <end position="71"/>
    </location>
</feature>
<evidence type="ECO:0000256" key="3">
    <source>
        <dbReference type="ARBA" id="ARBA00022827"/>
    </source>
</evidence>
<feature type="binding site" evidence="9">
    <location>
        <begin position="166"/>
        <end position="168"/>
    </location>
    <ligand>
        <name>FAD</name>
        <dbReference type="ChEBI" id="CHEBI:57692"/>
    </ligand>
</feature>
<evidence type="ECO:0000256" key="7">
    <source>
        <dbReference type="ARBA" id="ARBA00023284"/>
    </source>
</evidence>
<name>A0A6J4QIG6_9ACTN</name>
<proteinExistence type="inferred from homology"/>
<comment type="cofactor">
    <cofactor evidence="9">
        <name>FAD</name>
        <dbReference type="ChEBI" id="CHEBI:57692"/>
    </cofactor>
    <text evidence="9">Binds 1 FAD per subunit.</text>
</comment>
<feature type="binding site" evidence="9">
    <location>
        <position position="227"/>
    </location>
    <ligand>
        <name>NAD(+)</name>
        <dbReference type="ChEBI" id="CHEBI:57540"/>
    </ligand>
</feature>
<dbReference type="AlphaFoldDB" id="A0A6J4QIG6"/>
<feature type="binding site" evidence="9">
    <location>
        <position position="321"/>
    </location>
    <ligand>
        <name>NAD(+)</name>
        <dbReference type="ChEBI" id="CHEBI:57540"/>
    </ligand>
</feature>
<keyword evidence="7 11" id="KW-0676">Redox-active center</keyword>
<keyword evidence="9" id="KW-0547">Nucleotide-binding</keyword>
<dbReference type="InterPro" id="IPR050151">
    <property type="entry name" value="Class-I_Pyr_Nuc-Dis_Oxidored"/>
</dbReference>
<dbReference type="PRINTS" id="PR00368">
    <property type="entry name" value="FADPNR"/>
</dbReference>
<dbReference type="SUPFAM" id="SSF51905">
    <property type="entry name" value="FAD/NAD(P)-binding domain"/>
    <property type="match status" value="1"/>
</dbReference>
<dbReference type="InterPro" id="IPR012999">
    <property type="entry name" value="Pyr_OxRdtase_I_AS"/>
</dbReference>
<feature type="binding site" evidence="9">
    <location>
        <begin position="204"/>
        <end position="211"/>
    </location>
    <ligand>
        <name>NAD(+)</name>
        <dbReference type="ChEBI" id="CHEBI:57540"/>
    </ligand>
</feature>